<comment type="caution">
    <text evidence="2">The sequence shown here is derived from an EMBL/GenBank/DDBJ whole genome shotgun (WGS) entry which is preliminary data.</text>
</comment>
<keyword evidence="3" id="KW-1185">Reference proteome</keyword>
<name>A0AAN9LJY3_CANGL</name>
<keyword evidence="1" id="KW-1133">Transmembrane helix</keyword>
<evidence type="ECO:0000313" key="2">
    <source>
        <dbReference type="EMBL" id="KAK7337420.1"/>
    </source>
</evidence>
<proteinExistence type="predicted"/>
<dbReference type="AlphaFoldDB" id="A0AAN9LJY3"/>
<dbReference type="Proteomes" id="UP001367508">
    <property type="component" value="Unassembled WGS sequence"/>
</dbReference>
<gene>
    <name evidence="2" type="ORF">VNO77_17994</name>
</gene>
<sequence length="308" mass="34819">MGEQTGNLAGRSPIDQLEDFNALAVTSASVSSFPFAPTQQPRLSLVLKLGASPAGDVYTVLKFKHPVLIGWFTGGVDAEEHRCLFEPPSQADKNPQGSGLGDWESFKQVTADGEILCLFVKTVEFCGFRSWDSFGCHIHVFVLGFALTVRLLAFIWKLIILRFTVRLAIFPFQFLDGNQPFFPSTFVIQLSAKLFCISCVYCINPHKVAVFPVLREKTYPRMKSYPRWKLFYAIFSSSRLSFSSRCELIPLVLGQRITFDNVFRQVVVAVCVEFLYLISSYLTLPFLILSWFSRRSIIVSAFQFIRVG</sequence>
<keyword evidence="1" id="KW-0472">Membrane</keyword>
<feature type="transmembrane region" description="Helical" evidence="1">
    <location>
        <begin position="262"/>
        <end position="289"/>
    </location>
</feature>
<accession>A0AAN9LJY3</accession>
<keyword evidence="1" id="KW-0812">Transmembrane</keyword>
<reference evidence="2 3" key="1">
    <citation type="submission" date="2024-01" db="EMBL/GenBank/DDBJ databases">
        <title>The genomes of 5 underutilized Papilionoideae crops provide insights into root nodulation and disease resistanc.</title>
        <authorList>
            <person name="Jiang F."/>
        </authorList>
    </citation>
    <scope>NUCLEOTIDE SEQUENCE [LARGE SCALE GENOMIC DNA]</scope>
    <source>
        <strain evidence="2">LVBAO_FW01</strain>
        <tissue evidence="2">Leaves</tissue>
    </source>
</reference>
<evidence type="ECO:0000313" key="3">
    <source>
        <dbReference type="Proteomes" id="UP001367508"/>
    </source>
</evidence>
<organism evidence="2 3">
    <name type="scientific">Canavalia gladiata</name>
    <name type="common">Sword bean</name>
    <name type="synonym">Dolichos gladiatus</name>
    <dbReference type="NCBI Taxonomy" id="3824"/>
    <lineage>
        <taxon>Eukaryota</taxon>
        <taxon>Viridiplantae</taxon>
        <taxon>Streptophyta</taxon>
        <taxon>Embryophyta</taxon>
        <taxon>Tracheophyta</taxon>
        <taxon>Spermatophyta</taxon>
        <taxon>Magnoliopsida</taxon>
        <taxon>eudicotyledons</taxon>
        <taxon>Gunneridae</taxon>
        <taxon>Pentapetalae</taxon>
        <taxon>rosids</taxon>
        <taxon>fabids</taxon>
        <taxon>Fabales</taxon>
        <taxon>Fabaceae</taxon>
        <taxon>Papilionoideae</taxon>
        <taxon>50 kb inversion clade</taxon>
        <taxon>NPAAA clade</taxon>
        <taxon>indigoferoid/millettioid clade</taxon>
        <taxon>Phaseoleae</taxon>
        <taxon>Canavalia</taxon>
    </lineage>
</organism>
<evidence type="ECO:0000256" key="1">
    <source>
        <dbReference type="SAM" id="Phobius"/>
    </source>
</evidence>
<feature type="transmembrane region" description="Helical" evidence="1">
    <location>
        <begin position="138"/>
        <end position="161"/>
    </location>
</feature>
<dbReference type="EMBL" id="JAYMYQ010000004">
    <property type="protein sequence ID" value="KAK7337420.1"/>
    <property type="molecule type" value="Genomic_DNA"/>
</dbReference>
<protein>
    <submittedName>
        <fullName evidence="2">Uncharacterized protein</fullName>
    </submittedName>
</protein>